<evidence type="ECO:0000313" key="2">
    <source>
        <dbReference type="EMBL" id="SVA37097.1"/>
    </source>
</evidence>
<organism evidence="2">
    <name type="scientific">marine metagenome</name>
    <dbReference type="NCBI Taxonomy" id="408172"/>
    <lineage>
        <taxon>unclassified sequences</taxon>
        <taxon>metagenomes</taxon>
        <taxon>ecological metagenomes</taxon>
    </lineage>
</organism>
<protein>
    <recommendedName>
        <fullName evidence="1">Beta-lactamase-related domain-containing protein</fullName>
    </recommendedName>
</protein>
<dbReference type="InterPro" id="IPR012338">
    <property type="entry name" value="Beta-lactam/transpept-like"/>
</dbReference>
<dbReference type="Gene3D" id="3.40.710.10">
    <property type="entry name" value="DD-peptidase/beta-lactamase superfamily"/>
    <property type="match status" value="1"/>
</dbReference>
<proteinExistence type="predicted"/>
<reference evidence="2" key="1">
    <citation type="submission" date="2018-05" db="EMBL/GenBank/DDBJ databases">
        <authorList>
            <person name="Lanie J.A."/>
            <person name="Ng W.-L."/>
            <person name="Kazmierczak K.M."/>
            <person name="Andrzejewski T.M."/>
            <person name="Davidsen T.M."/>
            <person name="Wayne K.J."/>
            <person name="Tettelin H."/>
            <person name="Glass J.I."/>
            <person name="Rusch D."/>
            <person name="Podicherti R."/>
            <person name="Tsui H.-C.T."/>
            <person name="Winkler M.E."/>
        </authorList>
    </citation>
    <scope>NUCLEOTIDE SEQUENCE</scope>
</reference>
<dbReference type="SUPFAM" id="SSF56601">
    <property type="entry name" value="beta-lactamase/transpeptidase-like"/>
    <property type="match status" value="1"/>
</dbReference>
<dbReference type="AlphaFoldDB" id="A0A381VBP6"/>
<dbReference type="InterPro" id="IPR050789">
    <property type="entry name" value="Diverse_Enzym_Activities"/>
</dbReference>
<gene>
    <name evidence="2" type="ORF">METZ01_LOCUS89951</name>
</gene>
<dbReference type="PANTHER" id="PTHR43283">
    <property type="entry name" value="BETA-LACTAMASE-RELATED"/>
    <property type="match status" value="1"/>
</dbReference>
<sequence>MSDKFDAILNDGIRQGAAPGAVAIVLDRNGVVWEGAAGERVVGSGIKMTTDTIGSIFSMTKAITGAAAMQLVEQGKLDLDAPAGNVCPWLNEVQVLAGFDDDGQPITRAPKSAVTLRNLLTHTSGFAYEIWNANEARWREVTGTPSLFTLENAALRTPLAFDPGTQWEYGTGIDWTGKMVEQVSGMTLGEYFAANLTGPLGMTDTAFTHSPSMLSRAAGLHARMPDGSLAPMELPAPEDPEFEMGGGGLQATMRDYGKFIRMILNDGELDGTRVLRADTVAMMSQNHIGALRVKELTTVAPQFSHNAEFFPGEPKSWGLTFQINETAIDTGRPAGTLMWAGLANSFFWIDRQHGVGGAYLSQILPFGDKKSLNLFLDLERAVYASLAS</sequence>
<name>A0A381VBP6_9ZZZZ</name>
<dbReference type="EMBL" id="UINC01008234">
    <property type="protein sequence ID" value="SVA37097.1"/>
    <property type="molecule type" value="Genomic_DNA"/>
</dbReference>
<feature type="domain" description="Beta-lactamase-related" evidence="1">
    <location>
        <begin position="5"/>
        <end position="370"/>
    </location>
</feature>
<dbReference type="InterPro" id="IPR001466">
    <property type="entry name" value="Beta-lactam-related"/>
</dbReference>
<dbReference type="PANTHER" id="PTHR43283:SF3">
    <property type="entry name" value="BETA-LACTAMASE FAMILY PROTEIN (AFU_ORTHOLOGUE AFUA_5G07500)"/>
    <property type="match status" value="1"/>
</dbReference>
<evidence type="ECO:0000259" key="1">
    <source>
        <dbReference type="Pfam" id="PF00144"/>
    </source>
</evidence>
<accession>A0A381VBP6</accession>
<dbReference type="Pfam" id="PF00144">
    <property type="entry name" value="Beta-lactamase"/>
    <property type="match status" value="1"/>
</dbReference>